<dbReference type="AlphaFoldDB" id="A0A0N4U6Q5"/>
<dbReference type="Proteomes" id="UP000038040">
    <property type="component" value="Unplaced"/>
</dbReference>
<reference evidence="1 3" key="2">
    <citation type="submission" date="2018-11" db="EMBL/GenBank/DDBJ databases">
        <authorList>
            <consortium name="Pathogen Informatics"/>
        </authorList>
    </citation>
    <scope>NUCLEOTIDE SEQUENCE [LARGE SCALE GENOMIC DNA]</scope>
</reference>
<proteinExistence type="predicted"/>
<name>A0A0N4U6Q5_DRAME</name>
<reference evidence="4" key="1">
    <citation type="submission" date="2017-02" db="UniProtKB">
        <authorList>
            <consortium name="WormBaseParasite"/>
        </authorList>
    </citation>
    <scope>IDENTIFICATION</scope>
</reference>
<accession>A0A0N4U6Q5</accession>
<evidence type="ECO:0000313" key="2">
    <source>
        <dbReference type="Proteomes" id="UP000038040"/>
    </source>
</evidence>
<dbReference type="WBParaSite" id="DME_0000262101-mRNA-1">
    <property type="protein sequence ID" value="DME_0000262101-mRNA-1"/>
    <property type="gene ID" value="DME_0000262101"/>
</dbReference>
<protein>
    <submittedName>
        <fullName evidence="1 4">Uncharacterized protein</fullName>
    </submittedName>
</protein>
<evidence type="ECO:0000313" key="1">
    <source>
        <dbReference type="EMBL" id="VDN57008.1"/>
    </source>
</evidence>
<sequence length="138" mass="15860">MLNPLIYGTRLRSFKNCIRILSNFLRTESNSATQTPPRKCIYRRYLRRGNKSYSCGFVTSLTDSHHSSFKSTPCQQSDSVERKKLQWSSNSNQLPKNTTFDEEIYATESANSAAQTKLAYIMNLKLYNLLNNSKTTDL</sequence>
<dbReference type="Proteomes" id="UP000274756">
    <property type="component" value="Unassembled WGS sequence"/>
</dbReference>
<keyword evidence="3" id="KW-1185">Reference proteome</keyword>
<evidence type="ECO:0000313" key="3">
    <source>
        <dbReference type="Proteomes" id="UP000274756"/>
    </source>
</evidence>
<gene>
    <name evidence="1" type="ORF">DME_LOCUS6981</name>
</gene>
<organism evidence="2 4">
    <name type="scientific">Dracunculus medinensis</name>
    <name type="common">Guinea worm</name>
    <dbReference type="NCBI Taxonomy" id="318479"/>
    <lineage>
        <taxon>Eukaryota</taxon>
        <taxon>Metazoa</taxon>
        <taxon>Ecdysozoa</taxon>
        <taxon>Nematoda</taxon>
        <taxon>Chromadorea</taxon>
        <taxon>Rhabditida</taxon>
        <taxon>Spirurina</taxon>
        <taxon>Dracunculoidea</taxon>
        <taxon>Dracunculidae</taxon>
        <taxon>Dracunculus</taxon>
    </lineage>
</organism>
<evidence type="ECO:0000313" key="4">
    <source>
        <dbReference type="WBParaSite" id="DME_0000262101-mRNA-1"/>
    </source>
</evidence>
<dbReference type="EMBL" id="UYYG01001158">
    <property type="protein sequence ID" value="VDN57008.1"/>
    <property type="molecule type" value="Genomic_DNA"/>
</dbReference>